<feature type="region of interest" description="Disordered" evidence="2">
    <location>
        <begin position="256"/>
        <end position="305"/>
    </location>
</feature>
<evidence type="ECO:0000256" key="1">
    <source>
        <dbReference type="SAM" id="Coils"/>
    </source>
</evidence>
<evidence type="ECO:0000313" key="5">
    <source>
        <dbReference type="Proteomes" id="UP001314263"/>
    </source>
</evidence>
<sequence length="1326" mass="137689">MSADPFLEICISDDRDNDLVVEQLQNAGGGPPPSQLLCLRAHGPGLQLSIQQLADALRALLKEAEEQLLQAISRSELVGQSSDNLTTQLSAPVKHESWTQHETHDAHSSAGPNPGVRCSRARADASIEPGKLDMDSFPSLGSLRPQKAPAKAPPEALMRLVSQSPMPAAALTAGTAKQKGLQRRVAPTPVPQVVRNPTFAAAASEVRLKAKSGRKVTPTPVDNPIINRTFAAAASASSSALSGSLPTKTDAAAGQLSASAAHASGRSAWSRPSWAGHPQHAPEPATATAPSRRLAGTNSSSSQPSQLLGASLLADGASDMAGRTELDSASAAQDSLVRRLGDMHVRRLGDMHVSQSTQRGLQHVPVQASAGAGPPLISSWGQARAKQQERCLADSAPQHNPAQAPAGWRFGSPGGQAGPGEPHNSLAHPVPQHAPAQACSDCGAQPRGAWRHTAALQQEPIGAHSPASSSAPWPGGSAERQGPQAATPVSAVAACNMPTHRQPQKGKRKQETDTCLPVVSSSPSSIPQRQLEHVECSRNAAILNGQGSADEAIMGGEELDLCGELPDRARRAAALHSALIRHTAAVQLAAELESLFRLLGVPPAARAEAGKPSLLPSGRSAAQYACCVLSTTGSLEGALPMPQLDALASSAVVIEHAPDLAQSLQRSLAERHSAAPRISPAHDMAASAFAIHAFTSDGQARRSKEEQRLVSNREATRDAWFRLLREASSAAGRSSGLQRDDFGSTHILQDPGGVAAAYDVLSEGAPGLVRGIHAEALPHFARLLTAVVLQAAAAGEALLDKELTDLAQRDLAKFSRLNQRLQGQASTGKPAGATASHGHQSSPGLSEASWGGARHSGAGAKKRGARDASAGADELAASSLEAAWRFPPAQRLFVLFLEAADSHRLNTCLIRCMQERLNSLHADVVSARAGHTPQRCEQAIAMSALACFLAHLTAGAPDESRSNADTPMCSALEAAVREGALLWMLPSVTAYAAMSSGCGAACLSGPMLSQLAQIRDSSCLRPGHAGFGLPALCMRALLDELALHVPLTQAEEQVAADSAAAAKAAQRSTAVEGELDARFVQLCCPQLGQALQAGVSGASKEAPRKGLRKIRPTVPVLAPSSAPSVPVPAVVTRLAAGEQSDAKRKLQSAFLAMYSNSESKVRLKSVVDFVSEVLSHTVKERCMKQSVAAACAAAAAQVRTEADEKLQPELESDAGLTADILRSHLQASVSGLLPDASAQAMEGACSLAVRVAEVAAAQALKALAHPTWTDAVVATAAAMAADNAVSACAHSFIEQIPSEVAALLQQHVEEIASGMLKASKKRSQPL</sequence>
<feature type="coiled-coil region" evidence="1">
    <location>
        <begin position="47"/>
        <end position="74"/>
    </location>
</feature>
<feature type="compositionally biased region" description="Basic and acidic residues" evidence="2">
    <location>
        <begin position="94"/>
        <end position="107"/>
    </location>
</feature>
<feature type="region of interest" description="Disordered" evidence="2">
    <location>
        <begin position="822"/>
        <end position="866"/>
    </location>
</feature>
<protein>
    <recommendedName>
        <fullName evidence="3">Codanin-1 C-terminal domain-containing protein</fullName>
    </recommendedName>
</protein>
<proteinExistence type="predicted"/>
<organism evidence="4 5">
    <name type="scientific">Coccomyxa viridis</name>
    <dbReference type="NCBI Taxonomy" id="1274662"/>
    <lineage>
        <taxon>Eukaryota</taxon>
        <taxon>Viridiplantae</taxon>
        <taxon>Chlorophyta</taxon>
        <taxon>core chlorophytes</taxon>
        <taxon>Trebouxiophyceae</taxon>
        <taxon>Trebouxiophyceae incertae sedis</taxon>
        <taxon>Coccomyxaceae</taxon>
        <taxon>Coccomyxa</taxon>
    </lineage>
</organism>
<dbReference type="Proteomes" id="UP001314263">
    <property type="component" value="Unassembled WGS sequence"/>
</dbReference>
<feature type="compositionally biased region" description="Low complexity" evidence="2">
    <location>
        <begin position="460"/>
        <end position="478"/>
    </location>
</feature>
<keyword evidence="1" id="KW-0175">Coiled coil</keyword>
<comment type="caution">
    <text evidence="4">The sequence shown here is derived from an EMBL/GenBank/DDBJ whole genome shotgun (WGS) entry which is preliminary data.</text>
</comment>
<dbReference type="PANTHER" id="PTHR28678:SF1">
    <property type="entry name" value="CODANIN-1"/>
    <property type="match status" value="1"/>
</dbReference>
<name>A0AAV1I944_9CHLO</name>
<dbReference type="InterPro" id="IPR028171">
    <property type="entry name" value="Codanin-1_C"/>
</dbReference>
<dbReference type="PANTHER" id="PTHR28678">
    <property type="entry name" value="CODANIN-1"/>
    <property type="match status" value="1"/>
</dbReference>
<dbReference type="GO" id="GO:0005634">
    <property type="term" value="C:nucleus"/>
    <property type="evidence" value="ECO:0007669"/>
    <property type="project" value="TreeGrafter"/>
</dbReference>
<dbReference type="EMBL" id="CAUYUE010000007">
    <property type="protein sequence ID" value="CAK0782547.1"/>
    <property type="molecule type" value="Genomic_DNA"/>
</dbReference>
<accession>A0AAV1I944</accession>
<feature type="domain" description="Codanin-1 C-terminal" evidence="3">
    <location>
        <begin position="1075"/>
        <end position="1199"/>
    </location>
</feature>
<feature type="region of interest" description="Disordered" evidence="2">
    <location>
        <begin position="460"/>
        <end position="529"/>
    </location>
</feature>
<feature type="region of interest" description="Disordered" evidence="2">
    <location>
        <begin position="378"/>
        <end position="445"/>
    </location>
</feature>
<keyword evidence="5" id="KW-1185">Reference proteome</keyword>
<gene>
    <name evidence="4" type="ORF">CVIRNUC_005765</name>
</gene>
<dbReference type="InterPro" id="IPR040031">
    <property type="entry name" value="Codanin-1"/>
</dbReference>
<feature type="compositionally biased region" description="Polar residues" evidence="2">
    <location>
        <begin position="296"/>
        <end position="305"/>
    </location>
</feature>
<reference evidence="4 5" key="1">
    <citation type="submission" date="2023-10" db="EMBL/GenBank/DDBJ databases">
        <authorList>
            <person name="Maclean D."/>
            <person name="Macfadyen A."/>
        </authorList>
    </citation>
    <scope>NUCLEOTIDE SEQUENCE [LARGE SCALE GENOMIC DNA]</scope>
</reference>
<dbReference type="Pfam" id="PF15296">
    <property type="entry name" value="Codanin-1_C"/>
    <property type="match status" value="1"/>
</dbReference>
<feature type="compositionally biased region" description="Low complexity" evidence="2">
    <location>
        <begin position="256"/>
        <end position="270"/>
    </location>
</feature>
<feature type="compositionally biased region" description="Low complexity" evidence="2">
    <location>
        <begin position="427"/>
        <end position="438"/>
    </location>
</feature>
<feature type="region of interest" description="Disordered" evidence="2">
    <location>
        <begin position="94"/>
        <end position="120"/>
    </location>
</feature>
<evidence type="ECO:0000259" key="3">
    <source>
        <dbReference type="Pfam" id="PF15296"/>
    </source>
</evidence>
<evidence type="ECO:0000256" key="2">
    <source>
        <dbReference type="SAM" id="MobiDB-lite"/>
    </source>
</evidence>
<dbReference type="GO" id="GO:0006325">
    <property type="term" value="P:chromatin organization"/>
    <property type="evidence" value="ECO:0007669"/>
    <property type="project" value="TreeGrafter"/>
</dbReference>
<evidence type="ECO:0000313" key="4">
    <source>
        <dbReference type="EMBL" id="CAK0782547.1"/>
    </source>
</evidence>